<gene>
    <name evidence="2" type="ORF">PCL_12990</name>
</gene>
<feature type="compositionally biased region" description="Low complexity" evidence="1">
    <location>
        <begin position="963"/>
        <end position="980"/>
    </location>
</feature>
<reference evidence="2 3" key="1">
    <citation type="journal article" date="2016" name="Front. Microbiol.">
        <title>Genome and transcriptome sequences reveal the specific parasitism of the nematophagous Purpureocillium lilacinum 36-1.</title>
        <authorList>
            <person name="Xie J."/>
            <person name="Li S."/>
            <person name="Mo C."/>
            <person name="Xiao X."/>
            <person name="Peng D."/>
            <person name="Wang G."/>
            <person name="Xiao Y."/>
        </authorList>
    </citation>
    <scope>NUCLEOTIDE SEQUENCE [LARGE SCALE GENOMIC DNA]</scope>
    <source>
        <strain evidence="2 3">36-1</strain>
    </source>
</reference>
<feature type="compositionally biased region" description="Polar residues" evidence="1">
    <location>
        <begin position="239"/>
        <end position="249"/>
    </location>
</feature>
<feature type="compositionally biased region" description="Basic and acidic residues" evidence="1">
    <location>
        <begin position="1398"/>
        <end position="1409"/>
    </location>
</feature>
<dbReference type="Proteomes" id="UP000245956">
    <property type="component" value="Unassembled WGS sequence"/>
</dbReference>
<feature type="region of interest" description="Disordered" evidence="1">
    <location>
        <begin position="1059"/>
        <end position="1078"/>
    </location>
</feature>
<feature type="compositionally biased region" description="Pro residues" evidence="1">
    <location>
        <begin position="1168"/>
        <end position="1178"/>
    </location>
</feature>
<feature type="compositionally biased region" description="Basic and acidic residues" evidence="1">
    <location>
        <begin position="265"/>
        <end position="275"/>
    </location>
</feature>
<feature type="region of interest" description="Disordered" evidence="1">
    <location>
        <begin position="416"/>
        <end position="447"/>
    </location>
</feature>
<feature type="compositionally biased region" description="Basic and acidic residues" evidence="1">
    <location>
        <begin position="1369"/>
        <end position="1389"/>
    </location>
</feature>
<comment type="caution">
    <text evidence="2">The sequence shown here is derived from an EMBL/GenBank/DDBJ whole genome shotgun (WGS) entry which is preliminary data.</text>
</comment>
<feature type="region of interest" description="Disordered" evidence="1">
    <location>
        <begin position="763"/>
        <end position="794"/>
    </location>
</feature>
<feature type="region of interest" description="Disordered" evidence="1">
    <location>
        <begin position="1115"/>
        <end position="1224"/>
    </location>
</feature>
<protein>
    <submittedName>
        <fullName evidence="2">Uncharacterized protein</fullName>
    </submittedName>
</protein>
<feature type="compositionally biased region" description="Polar residues" evidence="1">
    <location>
        <begin position="1122"/>
        <end position="1138"/>
    </location>
</feature>
<name>A0A2U3E7V6_PURLI</name>
<feature type="region of interest" description="Disordered" evidence="1">
    <location>
        <begin position="225"/>
        <end position="286"/>
    </location>
</feature>
<sequence>MAGSQSHTAVGAASPACQPTSKLASAARDLTTKYPLGHAAVPASAERILQRNHWGSGMPSSQRGPASFWSICLPLALGLSRGQQSRSEPQLRRQINLWVGYGDPGARASISPGRWLPSTKREGNGDVRRCLKACRMSIPLRTFRFTEEVRTTWHALLTVHAEQSPKLADCPGAFRRRWLAEWHGFAATAVRAGGGGSLALGSVLREGRAAGLQGWPVRQLGLAVSHEGARHRSRPSRQMEGSESTSRRASTLAGERNLAQRRSSRHDETTRRELAETQQLSRVLPTRKPSVAREVVRHRWCARSCWSQSRQPTTSTNTRRVDRMASDPRTAALCPDHLKGPWCCDRSSDKTSWQTESPFRVLPGAGAEQLGETGRSKLDDSLCLFTLRLGVFFLGRQSSCKIRSIRYGGAFGGMERPPPVGRGRASSSRRSVDVKVGGTGSRTGPLRHADDVDRRLVHQHSGFSQWEMCRPLPGAALAALRNASLADGRYLEVLWQLGVTRVGREPFGVGRQEHAQQEKTTTSMTRIKMKLDPESSNVKGTSITPLQLPFGASVDGPPSPAPRTGKPSASKRQSVTHLLDDLHETCPVTLACLMRACVSGSRTSVESPRPRSTFPLPGCIVGTPARSPPRARLDGLAGPEAGGCAAAACLTRRPPLAVDDAAAGSAGARRLHQMITPHQIHFSQAVVSLSHRMAVVSNPDGRLGSRREHWAVVPCPRRPAQQGSSWRRQGSLGTMDVSEDLTGRTPAAEDTAASAAAAASGSGAHVAPAEGPCQCPLGGREGTSPPVSNQDGEPTRPPWFEISSHPTHPPVAELLSLFASSRKHSLTHDDGERARAPASAGIQQYIFSYTAPHICPASYTLAFFFFCLTITTITITAGTALACHPKHPSRHCFTLDVARLVSSPAPHRIAPHRAAPRRTSTNPSASAAKASVTVAQRPTRTPQRLARRPAQALEIHPAPPTGRSPASAPASSHAHTHASACRMSAVQLRSHNRLRFSLRLSETRHCLESLPSFVPPFIGPASAGHGSERPSRTSASPSVDQKLAEHARPIAGACALGVPHPAPVTIPPETASSREKDPREMAMDALKNLTNNIPDWQRRLDDLSGQIDRRQAELAAIGGEQPNASSTRSLRNKGSSESLKPKDDGPMHTDTDDTAIPVTQSEETPQGDMPPPAVPFPSSPESENRAALHKHAREAVLAAHSRARGQTRKKRRSSSMASAEEPPTTYRTRSMIIVYYDSYVQAFFDELVRFISTSRNLMRKARMAARVAQIKRMAEMEMPDEDSNPGDDNSMSDGLPSLRYMSTRRLGPMSTSRHGQPPDIYETLDKSLEFVQCTCEHGAHQFLRDADCEEEIKKIRARMSEVLVTSTREMERVQREEPELAKESGEASKPRARRPISIRRDMQSRELEANKQPSKLAAAPVKMEPEKAPAIEAVSSLEVDTNLDADEAIEDLLPKLQYRSTRQMRSRAH</sequence>
<accession>A0A2U3E7V6</accession>
<evidence type="ECO:0000256" key="1">
    <source>
        <dbReference type="SAM" id="MobiDB-lite"/>
    </source>
</evidence>
<feature type="compositionally biased region" description="Polar residues" evidence="1">
    <location>
        <begin position="534"/>
        <end position="545"/>
    </location>
</feature>
<feature type="region of interest" description="Disordered" evidence="1">
    <location>
        <begin position="534"/>
        <end position="574"/>
    </location>
</feature>
<feature type="compositionally biased region" description="Basic and acidic residues" evidence="1">
    <location>
        <begin position="1139"/>
        <end position="1151"/>
    </location>
</feature>
<feature type="compositionally biased region" description="Basic residues" evidence="1">
    <location>
        <begin position="1201"/>
        <end position="1213"/>
    </location>
</feature>
<feature type="region of interest" description="Disordered" evidence="1">
    <location>
        <begin position="907"/>
        <end position="983"/>
    </location>
</feature>
<feature type="compositionally biased region" description="Polar residues" evidence="1">
    <location>
        <begin position="721"/>
        <end position="732"/>
    </location>
</feature>
<dbReference type="EMBL" id="LCWV01000009">
    <property type="protein sequence ID" value="PWI70591.1"/>
    <property type="molecule type" value="Genomic_DNA"/>
</dbReference>
<feature type="region of interest" description="Disordered" evidence="1">
    <location>
        <begin position="1276"/>
        <end position="1296"/>
    </location>
</feature>
<feature type="region of interest" description="Disordered" evidence="1">
    <location>
        <begin position="1019"/>
        <end position="1043"/>
    </location>
</feature>
<feature type="compositionally biased region" description="Polar residues" evidence="1">
    <location>
        <begin position="933"/>
        <end position="942"/>
    </location>
</feature>
<feature type="region of interest" description="Disordered" evidence="1">
    <location>
        <begin position="715"/>
        <end position="750"/>
    </location>
</feature>
<feature type="region of interest" description="Disordered" evidence="1">
    <location>
        <begin position="1369"/>
        <end position="1427"/>
    </location>
</feature>
<evidence type="ECO:0000313" key="3">
    <source>
        <dbReference type="Proteomes" id="UP000245956"/>
    </source>
</evidence>
<proteinExistence type="predicted"/>
<feature type="region of interest" description="Disordered" evidence="1">
    <location>
        <begin position="1"/>
        <end position="20"/>
    </location>
</feature>
<evidence type="ECO:0000313" key="2">
    <source>
        <dbReference type="EMBL" id="PWI70591.1"/>
    </source>
</evidence>
<organism evidence="2 3">
    <name type="scientific">Purpureocillium lilacinum</name>
    <name type="common">Paecilomyces lilacinus</name>
    <dbReference type="NCBI Taxonomy" id="33203"/>
    <lineage>
        <taxon>Eukaryota</taxon>
        <taxon>Fungi</taxon>
        <taxon>Dikarya</taxon>
        <taxon>Ascomycota</taxon>
        <taxon>Pezizomycotina</taxon>
        <taxon>Sordariomycetes</taxon>
        <taxon>Hypocreomycetidae</taxon>
        <taxon>Hypocreales</taxon>
        <taxon>Ophiocordycipitaceae</taxon>
        <taxon>Purpureocillium</taxon>
    </lineage>
</organism>